<dbReference type="SUPFAM" id="SSF51230">
    <property type="entry name" value="Single hybrid motif"/>
    <property type="match status" value="1"/>
</dbReference>
<dbReference type="SUPFAM" id="SSF47005">
    <property type="entry name" value="Peripheral subunit-binding domain of 2-oxo acid dehydrogenase complex"/>
    <property type="match status" value="1"/>
</dbReference>
<keyword evidence="15" id="KW-1185">Reference proteome</keyword>
<dbReference type="InterPro" id="IPR003016">
    <property type="entry name" value="2-oxoA_DH_lipoyl-BS"/>
</dbReference>
<evidence type="ECO:0000256" key="11">
    <source>
        <dbReference type="SAM" id="MobiDB-lite"/>
    </source>
</evidence>
<dbReference type="GO" id="GO:0031405">
    <property type="term" value="F:lipoic acid binding"/>
    <property type="evidence" value="ECO:0007669"/>
    <property type="project" value="TreeGrafter"/>
</dbReference>
<evidence type="ECO:0000256" key="8">
    <source>
        <dbReference type="ARBA" id="ARBA00023315"/>
    </source>
</evidence>
<evidence type="ECO:0000256" key="10">
    <source>
        <dbReference type="RuleBase" id="RU003423"/>
    </source>
</evidence>
<dbReference type="EC" id="2.3.1.-" evidence="10"/>
<dbReference type="GO" id="GO:0043754">
    <property type="term" value="F:dihydrolipoamide branched chain acyltransferase activity"/>
    <property type="evidence" value="ECO:0007669"/>
    <property type="project" value="UniProtKB-EC"/>
</dbReference>
<dbReference type="PROSITE" id="PS00189">
    <property type="entry name" value="LIPOYL"/>
    <property type="match status" value="1"/>
</dbReference>
<evidence type="ECO:0000256" key="5">
    <source>
        <dbReference type="ARBA" id="ARBA00022823"/>
    </source>
</evidence>
<protein>
    <recommendedName>
        <fullName evidence="10">Dihydrolipoamide acetyltransferase component of pyruvate dehydrogenase complex</fullName>
        <ecNumber evidence="10">2.3.1.-</ecNumber>
    </recommendedName>
</protein>
<comment type="subcellular location">
    <subcellularLocation>
        <location evidence="2">Mitochondrion matrix</location>
    </subcellularLocation>
</comment>
<feature type="domain" description="Peripheral subunit-binding (PSBD)" evidence="13">
    <location>
        <begin position="145"/>
        <end position="182"/>
    </location>
</feature>
<feature type="compositionally biased region" description="Basic and acidic residues" evidence="11">
    <location>
        <begin position="110"/>
        <end position="119"/>
    </location>
</feature>
<keyword evidence="6" id="KW-0809">Transit peptide</keyword>
<dbReference type="Gene3D" id="3.30.559.10">
    <property type="entry name" value="Chloramphenicol acetyltransferase-like domain"/>
    <property type="match status" value="1"/>
</dbReference>
<gene>
    <name evidence="14" type="ORF">EVEC_LOCUS6885</name>
</gene>
<dbReference type="InterPro" id="IPR001078">
    <property type="entry name" value="2-oxoacid_DH_actylTfrase"/>
</dbReference>
<evidence type="ECO:0000256" key="9">
    <source>
        <dbReference type="ARBA" id="ARBA00051775"/>
    </source>
</evidence>
<evidence type="ECO:0000313" key="16">
    <source>
        <dbReference type="WBParaSite" id="EVEC_0000736401-mRNA-1"/>
    </source>
</evidence>
<dbReference type="Gene3D" id="2.40.50.100">
    <property type="match status" value="1"/>
</dbReference>
<dbReference type="SUPFAM" id="SSF52777">
    <property type="entry name" value="CoA-dependent acyltransferases"/>
    <property type="match status" value="1"/>
</dbReference>
<reference evidence="16" key="1">
    <citation type="submission" date="2016-04" db="UniProtKB">
        <authorList>
            <consortium name="WormBaseParasite"/>
        </authorList>
    </citation>
    <scope>IDENTIFICATION</scope>
</reference>
<evidence type="ECO:0000256" key="1">
    <source>
        <dbReference type="ARBA" id="ARBA00001938"/>
    </source>
</evidence>
<reference evidence="14 15" key="2">
    <citation type="submission" date="2018-10" db="EMBL/GenBank/DDBJ databases">
        <authorList>
            <consortium name="Pathogen Informatics"/>
        </authorList>
    </citation>
    <scope>NUCLEOTIDE SEQUENCE [LARGE SCALE GENOMIC DNA]</scope>
</reference>
<evidence type="ECO:0000259" key="12">
    <source>
        <dbReference type="PROSITE" id="PS50968"/>
    </source>
</evidence>
<dbReference type="EMBL" id="UXUI01008684">
    <property type="protein sequence ID" value="VDD92134.1"/>
    <property type="molecule type" value="Genomic_DNA"/>
</dbReference>
<dbReference type="Pfam" id="PF00364">
    <property type="entry name" value="Biotin_lipoyl"/>
    <property type="match status" value="1"/>
</dbReference>
<dbReference type="InterPro" id="IPR011053">
    <property type="entry name" value="Single_hybrid_motif"/>
</dbReference>
<evidence type="ECO:0000313" key="14">
    <source>
        <dbReference type="EMBL" id="VDD92134.1"/>
    </source>
</evidence>
<name>A0A0N4VA80_ENTVE</name>
<dbReference type="FunFam" id="2.40.50.100:FF:000013">
    <property type="entry name" value="Dihydrolipoamide acetyltransferase component of pyruvate dehydrogenase complex"/>
    <property type="match status" value="1"/>
</dbReference>
<dbReference type="Proteomes" id="UP000274131">
    <property type="component" value="Unassembled WGS sequence"/>
</dbReference>
<organism evidence="16">
    <name type="scientific">Enterobius vermicularis</name>
    <name type="common">Human pinworm</name>
    <dbReference type="NCBI Taxonomy" id="51028"/>
    <lineage>
        <taxon>Eukaryota</taxon>
        <taxon>Metazoa</taxon>
        <taxon>Ecdysozoa</taxon>
        <taxon>Nematoda</taxon>
        <taxon>Chromadorea</taxon>
        <taxon>Rhabditida</taxon>
        <taxon>Spirurina</taxon>
        <taxon>Oxyuridomorpha</taxon>
        <taxon>Oxyuroidea</taxon>
        <taxon>Oxyuridae</taxon>
        <taxon>Enterobius</taxon>
    </lineage>
</organism>
<comment type="similarity">
    <text evidence="3 10">Belongs to the 2-oxoacid dehydrogenase family.</text>
</comment>
<dbReference type="FunFam" id="4.10.320.10:FF:000002">
    <property type="entry name" value="Dihydrolipoamide acetyltransferase component of pyruvate dehydrogenase complex"/>
    <property type="match status" value="1"/>
</dbReference>
<evidence type="ECO:0000256" key="4">
    <source>
        <dbReference type="ARBA" id="ARBA00022679"/>
    </source>
</evidence>
<evidence type="ECO:0000256" key="2">
    <source>
        <dbReference type="ARBA" id="ARBA00004305"/>
    </source>
</evidence>
<evidence type="ECO:0000256" key="3">
    <source>
        <dbReference type="ARBA" id="ARBA00007317"/>
    </source>
</evidence>
<dbReference type="InterPro" id="IPR004167">
    <property type="entry name" value="PSBD"/>
</dbReference>
<dbReference type="GO" id="GO:0016407">
    <property type="term" value="F:acetyltransferase activity"/>
    <property type="evidence" value="ECO:0007669"/>
    <property type="project" value="TreeGrafter"/>
</dbReference>
<dbReference type="STRING" id="51028.A0A0N4VA80"/>
<dbReference type="GO" id="GO:0005829">
    <property type="term" value="C:cytosol"/>
    <property type="evidence" value="ECO:0007669"/>
    <property type="project" value="UniProtKB-ARBA"/>
</dbReference>
<dbReference type="PANTHER" id="PTHR43178:SF5">
    <property type="entry name" value="LIPOAMIDE ACYLTRANSFERASE COMPONENT OF BRANCHED-CHAIN ALPHA-KETO ACID DEHYDROGENASE COMPLEX, MITOCHONDRIAL"/>
    <property type="match status" value="1"/>
</dbReference>
<dbReference type="InterPro" id="IPR023213">
    <property type="entry name" value="CAT-like_dom_sf"/>
</dbReference>
<comment type="catalytic activity">
    <reaction evidence="9">
        <text>N(6)-[(R)-dihydrolipoyl]-L-lysyl-[protein] + 2-methylpropanoyl-CoA = N(6)-[(R)-S(8)-2-methylpropanoyldihydrolipoyl]-L-lysyl-[protein] + CoA</text>
        <dbReference type="Rhea" id="RHEA:18865"/>
        <dbReference type="Rhea" id="RHEA-COMP:10475"/>
        <dbReference type="Rhea" id="RHEA-COMP:10497"/>
        <dbReference type="ChEBI" id="CHEBI:57287"/>
        <dbReference type="ChEBI" id="CHEBI:57338"/>
        <dbReference type="ChEBI" id="CHEBI:83100"/>
        <dbReference type="ChEBI" id="CHEBI:83142"/>
        <dbReference type="EC" id="2.3.1.168"/>
    </reaction>
    <physiologicalReaction direction="left-to-right" evidence="9">
        <dbReference type="Rhea" id="RHEA:18866"/>
    </physiologicalReaction>
</comment>
<dbReference type="PANTHER" id="PTHR43178">
    <property type="entry name" value="DIHYDROLIPOAMIDE ACETYLTRANSFERASE COMPONENT OF PYRUVATE DEHYDROGENASE COMPLEX"/>
    <property type="match status" value="1"/>
</dbReference>
<keyword evidence="8 10" id="KW-0012">Acyltransferase</keyword>
<proteinExistence type="inferred from homology"/>
<evidence type="ECO:0000256" key="7">
    <source>
        <dbReference type="ARBA" id="ARBA00023128"/>
    </source>
</evidence>
<dbReference type="FunFam" id="3.30.559.10:FF:000027">
    <property type="entry name" value="Dihydrolipoamide acetyltransferase component of pyruvate dehydrogenase complex"/>
    <property type="match status" value="1"/>
</dbReference>
<evidence type="ECO:0000313" key="15">
    <source>
        <dbReference type="Proteomes" id="UP000274131"/>
    </source>
</evidence>
<dbReference type="Pfam" id="PF00198">
    <property type="entry name" value="2-oxoacid_dh"/>
    <property type="match status" value="1"/>
</dbReference>
<dbReference type="InterPro" id="IPR000089">
    <property type="entry name" value="Biotin_lipoyl"/>
</dbReference>
<keyword evidence="4 10" id="KW-0808">Transferase</keyword>
<dbReference type="PROSITE" id="PS51826">
    <property type="entry name" value="PSBD"/>
    <property type="match status" value="1"/>
</dbReference>
<sequence length="434" mass="48335">FVFYQLLESNFLACNFIFIVISVRFFPLVQFKLADIGEGIAEVQIKEWHVKVGDTVSQFDNICEVQSDKASVTITSRYDGVIKKLYYNVDDIAKVGSTLFDIETEGSAEETEKAKKDSAESSSGTETRSKPAGSSGEPISVGKVLATPAVRRIAAEHKVNLNTVKGTGKDGRVLKEDLLRHIGQLPGTSFFSNHLNYEPLTEDKVVPIRGYTRAMIKSMSEALRIPHFGFHDEFYVDRLVEMRKELKELGKERGVRMTYMPIFIKVASMALSEYPMLNSVLDERGENLIYKASHNIGIAMDTPHGLVVPNIKNCEQRNLWEIAEELQRLGEAAKHEQLSQQEISGGTFTLSSVGMLGGMYANPVILPPQVAIGALTKIQKEPKIDKDGEIFAPHVLRVSWSADHRVIDGATVVRFSNLVKQYLENPTIMAAQLK</sequence>
<dbReference type="PROSITE" id="PS50968">
    <property type="entry name" value="BIOTINYL_LIPOYL"/>
    <property type="match status" value="1"/>
</dbReference>
<keyword evidence="5 10" id="KW-0450">Lipoyl</keyword>
<dbReference type="OrthoDB" id="202158at2759"/>
<evidence type="ECO:0000256" key="6">
    <source>
        <dbReference type="ARBA" id="ARBA00022946"/>
    </source>
</evidence>
<feature type="region of interest" description="Disordered" evidence="11">
    <location>
        <begin position="106"/>
        <end position="141"/>
    </location>
</feature>
<keyword evidence="7" id="KW-0496">Mitochondrion</keyword>
<dbReference type="CDD" id="cd06849">
    <property type="entry name" value="lipoyl_domain"/>
    <property type="match status" value="1"/>
</dbReference>
<dbReference type="InterPro" id="IPR036625">
    <property type="entry name" value="E3-bd_dom_sf"/>
</dbReference>
<comment type="cofactor">
    <cofactor evidence="1 10">
        <name>(R)-lipoate</name>
        <dbReference type="ChEBI" id="CHEBI:83088"/>
    </cofactor>
</comment>
<dbReference type="Gene3D" id="4.10.320.10">
    <property type="entry name" value="E3-binding domain"/>
    <property type="match status" value="1"/>
</dbReference>
<dbReference type="WBParaSite" id="EVEC_0000736401-mRNA-1">
    <property type="protein sequence ID" value="EVEC_0000736401-mRNA-1"/>
    <property type="gene ID" value="EVEC_0000736401"/>
</dbReference>
<dbReference type="InterPro" id="IPR050743">
    <property type="entry name" value="2-oxoacid_DH_E2_comp"/>
</dbReference>
<dbReference type="AlphaFoldDB" id="A0A0N4VA80"/>
<dbReference type="GO" id="GO:0005759">
    <property type="term" value="C:mitochondrial matrix"/>
    <property type="evidence" value="ECO:0007669"/>
    <property type="project" value="UniProtKB-SubCell"/>
</dbReference>
<feature type="domain" description="Lipoyl-binding" evidence="12">
    <location>
        <begin position="28"/>
        <end position="103"/>
    </location>
</feature>
<dbReference type="Pfam" id="PF02817">
    <property type="entry name" value="E3_binding"/>
    <property type="match status" value="1"/>
</dbReference>
<evidence type="ECO:0000259" key="13">
    <source>
        <dbReference type="PROSITE" id="PS51826"/>
    </source>
</evidence>
<accession>A0A0N4VA80</accession>